<gene>
    <name evidence="2" type="ORF">ADIARSV_1532</name>
</gene>
<dbReference type="STRING" id="1150600.ADIARSV_1532"/>
<dbReference type="Proteomes" id="UP000014174">
    <property type="component" value="Unassembled WGS sequence"/>
</dbReference>
<keyword evidence="1" id="KW-1133">Transmembrane helix</keyword>
<feature type="transmembrane region" description="Helical" evidence="1">
    <location>
        <begin position="5"/>
        <end position="23"/>
    </location>
</feature>
<dbReference type="EMBL" id="AQPN01000058">
    <property type="protein sequence ID" value="EOR95301.1"/>
    <property type="molecule type" value="Genomic_DNA"/>
</dbReference>
<dbReference type="PANTHER" id="PTHR36974:SF1">
    <property type="entry name" value="DOXX FAMILY MEMBRANE PROTEIN"/>
    <property type="match status" value="1"/>
</dbReference>
<evidence type="ECO:0000313" key="2">
    <source>
        <dbReference type="EMBL" id="EOR95301.1"/>
    </source>
</evidence>
<evidence type="ECO:0000256" key="1">
    <source>
        <dbReference type="SAM" id="Phobius"/>
    </source>
</evidence>
<reference evidence="2 3" key="1">
    <citation type="journal article" date="2013" name="Genome Announc.">
        <title>Draft Genome Sequence of Arcticibacter svalbardensis Strain MN12-7T, a Member of the Family Sphingobacteriaceae Isolated from an Arctic Soil Sample.</title>
        <authorList>
            <person name="Shivaji S."/>
            <person name="Ara S."/>
            <person name="Prasad S."/>
            <person name="Manasa B.P."/>
            <person name="Begum Z."/>
            <person name="Singh A."/>
            <person name="Kumar Pinnaka A."/>
        </authorList>
    </citation>
    <scope>NUCLEOTIDE SEQUENCE [LARGE SCALE GENOMIC DNA]</scope>
    <source>
        <strain evidence="2 3">MN12-7</strain>
    </source>
</reference>
<feature type="transmembrane region" description="Helical" evidence="1">
    <location>
        <begin position="64"/>
        <end position="81"/>
    </location>
</feature>
<evidence type="ECO:0000313" key="3">
    <source>
        <dbReference type="Proteomes" id="UP000014174"/>
    </source>
</evidence>
<dbReference type="RefSeq" id="WP_016194768.1">
    <property type="nucleotide sequence ID" value="NZ_AQPN01000058.1"/>
</dbReference>
<keyword evidence="3" id="KW-1185">Reference proteome</keyword>
<name>R9GUA5_9SPHI</name>
<dbReference type="AlphaFoldDB" id="R9GUA5"/>
<sequence>MKTFFLYLMVAIYVLAGLIHLIHPDVYMNIMPAWLGWHYQLVIISGVCEILFALLLIPVKSRPYAAWGIILLLLAVFPANWQMMQNFKAEHNPYLWVAVARLPLQIVFIYWAYTYTLSLPTRS</sequence>
<dbReference type="PANTHER" id="PTHR36974">
    <property type="entry name" value="MEMBRANE PROTEIN-RELATED"/>
    <property type="match status" value="1"/>
</dbReference>
<dbReference type="OrthoDB" id="327939at2"/>
<keyword evidence="1" id="KW-0472">Membrane</keyword>
<proteinExistence type="predicted"/>
<protein>
    <recommendedName>
        <fullName evidence="4">DoxX family protein</fullName>
    </recommendedName>
</protein>
<evidence type="ECO:0008006" key="4">
    <source>
        <dbReference type="Google" id="ProtNLM"/>
    </source>
</evidence>
<dbReference type="eggNOG" id="COG4270">
    <property type="taxonomic scope" value="Bacteria"/>
</dbReference>
<keyword evidence="1" id="KW-0812">Transmembrane</keyword>
<comment type="caution">
    <text evidence="2">The sequence shown here is derived from an EMBL/GenBank/DDBJ whole genome shotgun (WGS) entry which is preliminary data.</text>
</comment>
<feature type="transmembrane region" description="Helical" evidence="1">
    <location>
        <begin position="93"/>
        <end position="113"/>
    </location>
</feature>
<feature type="transmembrane region" description="Helical" evidence="1">
    <location>
        <begin position="35"/>
        <end position="57"/>
    </location>
</feature>
<organism evidence="2 3">
    <name type="scientific">Arcticibacter svalbardensis MN12-7</name>
    <dbReference type="NCBI Taxonomy" id="1150600"/>
    <lineage>
        <taxon>Bacteria</taxon>
        <taxon>Pseudomonadati</taxon>
        <taxon>Bacteroidota</taxon>
        <taxon>Sphingobacteriia</taxon>
        <taxon>Sphingobacteriales</taxon>
        <taxon>Sphingobacteriaceae</taxon>
        <taxon>Arcticibacter</taxon>
    </lineage>
</organism>
<accession>R9GUA5</accession>